<proteinExistence type="predicted"/>
<dbReference type="GO" id="GO:0016020">
    <property type="term" value="C:membrane"/>
    <property type="evidence" value="ECO:0007669"/>
    <property type="project" value="UniProtKB-SubCell"/>
</dbReference>
<keyword evidence="2" id="KW-0813">Transport</keyword>
<dbReference type="InterPro" id="IPR044669">
    <property type="entry name" value="YneE/VCCN1/2-like"/>
</dbReference>
<gene>
    <name evidence="9" type="ORF">AK812_SmicGene23691</name>
</gene>
<evidence type="ECO:0000313" key="10">
    <source>
        <dbReference type="Proteomes" id="UP000186817"/>
    </source>
</evidence>
<feature type="transmembrane region" description="Helical" evidence="8">
    <location>
        <begin position="36"/>
        <end position="58"/>
    </location>
</feature>
<accession>A0A1Q9DGN9</accession>
<dbReference type="Proteomes" id="UP000186817">
    <property type="component" value="Unassembled WGS sequence"/>
</dbReference>
<keyword evidence="5" id="KW-0406">Ion transport</keyword>
<feature type="transmembrane region" description="Helical" evidence="8">
    <location>
        <begin position="317"/>
        <end position="335"/>
    </location>
</feature>
<evidence type="ECO:0000256" key="1">
    <source>
        <dbReference type="ARBA" id="ARBA00004141"/>
    </source>
</evidence>
<dbReference type="AlphaFoldDB" id="A0A1Q9DGN9"/>
<evidence type="ECO:0000256" key="6">
    <source>
        <dbReference type="ARBA" id="ARBA00023136"/>
    </source>
</evidence>
<evidence type="ECO:0000256" key="3">
    <source>
        <dbReference type="ARBA" id="ARBA00022692"/>
    </source>
</evidence>
<dbReference type="PANTHER" id="PTHR33281:SF20">
    <property type="match status" value="1"/>
</dbReference>
<feature type="compositionally biased region" description="Basic residues" evidence="7">
    <location>
        <begin position="448"/>
        <end position="462"/>
    </location>
</feature>
<keyword evidence="10" id="KW-1185">Reference proteome</keyword>
<organism evidence="9 10">
    <name type="scientific">Symbiodinium microadriaticum</name>
    <name type="common">Dinoflagellate</name>
    <name type="synonym">Zooxanthella microadriatica</name>
    <dbReference type="NCBI Taxonomy" id="2951"/>
    <lineage>
        <taxon>Eukaryota</taxon>
        <taxon>Sar</taxon>
        <taxon>Alveolata</taxon>
        <taxon>Dinophyceae</taxon>
        <taxon>Suessiales</taxon>
        <taxon>Symbiodiniaceae</taxon>
        <taxon>Symbiodinium</taxon>
    </lineage>
</organism>
<keyword evidence="3 8" id="KW-0812">Transmembrane</keyword>
<sequence>MAVAAHDVARQWVQHQKEREQPKGFLGTAFGLKGSVLPYGFLYSMPSTIMAVILHIFWSPDLKGEENPQVGGFMAIWGGYTFVLGFLIVFRNNQAYNRFWEAASKMHELRGELFNCASTLCAYCCEPKKFGPEGSREHAAAKGHVDEFQHLLVRLMSLLFSSCCHDIASEDPHIAQLKSKSVGDLDMQAQNLNKKAGHLEMQVLDLGGVQAESLVHLNEVPSRCEVISQWIYRLIIQKQREEPMDGMQITVLDVPPPILGRPLADLASALGDLYRARKIAEIPFPFPYAQMILDMLLVFCIVTPVLASQLVSSTPMAALATFCVTAGYWALFLIADEIDQPFGGDPNDLNLSNMQRDFNASLITLLDRKTQTVPSFRPHQRLQRNSTTVIGSRFRNPMQGEFWPTKDQIAGPSEELTRAQLVGATADEVHLNVGSPRSLEEWPSQSPSHKKEKKLQKKKKKSGAIMRELEPDETEQAQSMPDNRQEASVDTTHTLELQVEEDAPDMSVLKRRPCSELWDRFQEEAREAGRQPQKLWMLYACED</sequence>
<feature type="region of interest" description="Disordered" evidence="7">
    <location>
        <begin position="433"/>
        <end position="508"/>
    </location>
</feature>
<keyword evidence="6 8" id="KW-0472">Membrane</keyword>
<comment type="subcellular location">
    <subcellularLocation>
        <location evidence="1">Membrane</location>
        <topology evidence="1">Multi-pass membrane protein</topology>
    </subcellularLocation>
</comment>
<feature type="transmembrane region" description="Helical" evidence="8">
    <location>
        <begin position="70"/>
        <end position="90"/>
    </location>
</feature>
<keyword evidence="4 8" id="KW-1133">Transmembrane helix</keyword>
<dbReference type="OrthoDB" id="1368at2759"/>
<feature type="compositionally biased region" description="Polar residues" evidence="7">
    <location>
        <begin position="476"/>
        <end position="495"/>
    </location>
</feature>
<protein>
    <submittedName>
        <fullName evidence="9">UPF0187 protein</fullName>
    </submittedName>
</protein>
<dbReference type="GO" id="GO:0005254">
    <property type="term" value="F:chloride channel activity"/>
    <property type="evidence" value="ECO:0007669"/>
    <property type="project" value="InterPro"/>
</dbReference>
<evidence type="ECO:0000256" key="4">
    <source>
        <dbReference type="ARBA" id="ARBA00022989"/>
    </source>
</evidence>
<feature type="transmembrane region" description="Helical" evidence="8">
    <location>
        <begin position="292"/>
        <end position="311"/>
    </location>
</feature>
<evidence type="ECO:0000313" key="9">
    <source>
        <dbReference type="EMBL" id="OLP94315.1"/>
    </source>
</evidence>
<name>A0A1Q9DGN9_SYMMI</name>
<dbReference type="PANTHER" id="PTHR33281">
    <property type="entry name" value="UPF0187 PROTEIN YNEE"/>
    <property type="match status" value="1"/>
</dbReference>
<evidence type="ECO:0000256" key="5">
    <source>
        <dbReference type="ARBA" id="ARBA00023065"/>
    </source>
</evidence>
<dbReference type="EMBL" id="LSRX01000548">
    <property type="protein sequence ID" value="OLP94315.1"/>
    <property type="molecule type" value="Genomic_DNA"/>
</dbReference>
<comment type="caution">
    <text evidence="9">The sequence shown here is derived from an EMBL/GenBank/DDBJ whole genome shotgun (WGS) entry which is preliminary data.</text>
</comment>
<evidence type="ECO:0000256" key="8">
    <source>
        <dbReference type="SAM" id="Phobius"/>
    </source>
</evidence>
<dbReference type="Pfam" id="PF25539">
    <property type="entry name" value="Bestrophin_2"/>
    <property type="match status" value="1"/>
</dbReference>
<reference evidence="9 10" key="1">
    <citation type="submission" date="2016-02" db="EMBL/GenBank/DDBJ databases">
        <title>Genome analysis of coral dinoflagellate symbionts highlights evolutionary adaptations to a symbiotic lifestyle.</title>
        <authorList>
            <person name="Aranda M."/>
            <person name="Li Y."/>
            <person name="Liew Y.J."/>
            <person name="Baumgarten S."/>
            <person name="Simakov O."/>
            <person name="Wilson M."/>
            <person name="Piel J."/>
            <person name="Ashoor H."/>
            <person name="Bougouffa S."/>
            <person name="Bajic V.B."/>
            <person name="Ryu T."/>
            <person name="Ravasi T."/>
            <person name="Bayer T."/>
            <person name="Micklem G."/>
            <person name="Kim H."/>
            <person name="Bhak J."/>
            <person name="Lajeunesse T.C."/>
            <person name="Voolstra C.R."/>
        </authorList>
    </citation>
    <scope>NUCLEOTIDE SEQUENCE [LARGE SCALE GENOMIC DNA]</scope>
    <source>
        <strain evidence="9 10">CCMP2467</strain>
    </source>
</reference>
<evidence type="ECO:0000256" key="7">
    <source>
        <dbReference type="SAM" id="MobiDB-lite"/>
    </source>
</evidence>
<evidence type="ECO:0000256" key="2">
    <source>
        <dbReference type="ARBA" id="ARBA00022448"/>
    </source>
</evidence>